<dbReference type="InterPro" id="IPR050189">
    <property type="entry name" value="MFS_Efflux_Transporters"/>
</dbReference>
<name>A0A4R5NAW7_9LACO</name>
<evidence type="ECO:0000256" key="2">
    <source>
        <dbReference type="ARBA" id="ARBA00022448"/>
    </source>
</evidence>
<feature type="transmembrane region" description="Helical" evidence="7">
    <location>
        <begin position="378"/>
        <end position="396"/>
    </location>
</feature>
<sequence length="405" mass="43505">MASQDKWITKVAFLGISFVLTSAYAINGALPKMTEELHITTTQSQVLATTPSIAVTIFVLLSSFIANKLGDKRTIILGVTLVGVAGVVPFFVSSYPIILASRAVLGAGFGIFNSLAVSMISVMYDGQVRSSMLGIRAASEQIGQAVLTFAAGLLLSFGWRETFLVYLIAFPILYLFYRQVPDTSEMIGKVAVSSDDEDAGTTTTTLQDEPQKVSALVGVLTLFAAFLVIDYMAIQLSFPFMAAELKGDGYNASPVLSAMLIAAMLGGILYGRFQNMFGRFTLQIGLVLMALSNFMVAFSNGNFFVLCAGVLLIGFPLQLISPFIFNQLPKLAPLRKQALVTSIILIGFNVGVFIEPFVISTMGAILNSADNRAAYESIPYLGVVLLAIAIVTIFTAREKKPLLAE</sequence>
<evidence type="ECO:0000256" key="1">
    <source>
        <dbReference type="ARBA" id="ARBA00004651"/>
    </source>
</evidence>
<dbReference type="SUPFAM" id="SSF103473">
    <property type="entry name" value="MFS general substrate transporter"/>
    <property type="match status" value="1"/>
</dbReference>
<feature type="transmembrane region" description="Helical" evidence="7">
    <location>
        <begin position="75"/>
        <end position="98"/>
    </location>
</feature>
<keyword evidence="3" id="KW-1003">Cell membrane</keyword>
<dbReference type="Pfam" id="PF07690">
    <property type="entry name" value="MFS_1"/>
    <property type="match status" value="2"/>
</dbReference>
<keyword evidence="5 7" id="KW-1133">Transmembrane helix</keyword>
<evidence type="ECO:0000256" key="3">
    <source>
        <dbReference type="ARBA" id="ARBA00022475"/>
    </source>
</evidence>
<comment type="caution">
    <text evidence="9">The sequence shown here is derived from an EMBL/GenBank/DDBJ whole genome shotgun (WGS) entry which is preliminary data.</text>
</comment>
<feature type="domain" description="Major facilitator superfamily (MFS) profile" evidence="8">
    <location>
        <begin position="8"/>
        <end position="400"/>
    </location>
</feature>
<feature type="transmembrane region" description="Helical" evidence="7">
    <location>
        <begin position="213"/>
        <end position="234"/>
    </location>
</feature>
<evidence type="ECO:0000256" key="5">
    <source>
        <dbReference type="ARBA" id="ARBA00022989"/>
    </source>
</evidence>
<reference evidence="9 10" key="1">
    <citation type="journal article" date="2019" name="Appl. Microbiol. Biotechnol.">
        <title>Uncovering carbohydrate metabolism through a genotype-phenotype association study of 56 lactic acid bacteria genomes.</title>
        <authorList>
            <person name="Buron-Moles G."/>
            <person name="Chailyan A."/>
            <person name="Dolejs I."/>
            <person name="Forster J."/>
            <person name="Miks M.H."/>
        </authorList>
    </citation>
    <scope>NUCLEOTIDE SEQUENCE [LARGE SCALE GENOMIC DNA]</scope>
    <source>
        <strain evidence="9 10">ATCC 700006</strain>
    </source>
</reference>
<feature type="transmembrane region" description="Helical" evidence="7">
    <location>
        <begin position="137"/>
        <end position="157"/>
    </location>
</feature>
<organism evidence="9 10">
    <name type="scientific">Leuconostoc fallax</name>
    <dbReference type="NCBI Taxonomy" id="1251"/>
    <lineage>
        <taxon>Bacteria</taxon>
        <taxon>Bacillati</taxon>
        <taxon>Bacillota</taxon>
        <taxon>Bacilli</taxon>
        <taxon>Lactobacillales</taxon>
        <taxon>Lactobacillaceae</taxon>
        <taxon>Leuconostoc</taxon>
    </lineage>
</organism>
<comment type="subcellular location">
    <subcellularLocation>
        <location evidence="1">Cell membrane</location>
        <topology evidence="1">Multi-pass membrane protein</topology>
    </subcellularLocation>
</comment>
<dbReference type="PANTHER" id="PTHR43124:SF3">
    <property type="entry name" value="CHLORAMPHENICOL EFFLUX PUMP RV0191"/>
    <property type="match status" value="1"/>
</dbReference>
<dbReference type="InterPro" id="IPR020846">
    <property type="entry name" value="MFS_dom"/>
</dbReference>
<dbReference type="EMBL" id="PUFI01000005">
    <property type="protein sequence ID" value="TDG69666.1"/>
    <property type="molecule type" value="Genomic_DNA"/>
</dbReference>
<feature type="transmembrane region" description="Helical" evidence="7">
    <location>
        <begin position="303"/>
        <end position="326"/>
    </location>
</feature>
<dbReference type="InterPro" id="IPR011701">
    <property type="entry name" value="MFS"/>
</dbReference>
<evidence type="ECO:0000256" key="6">
    <source>
        <dbReference type="ARBA" id="ARBA00023136"/>
    </source>
</evidence>
<gene>
    <name evidence="9" type="ORF">C5L23_001128</name>
</gene>
<dbReference type="PANTHER" id="PTHR43124">
    <property type="entry name" value="PURINE EFFLUX PUMP PBUE"/>
    <property type="match status" value="1"/>
</dbReference>
<protein>
    <recommendedName>
        <fullName evidence="8">Major facilitator superfamily (MFS) profile domain-containing protein</fullName>
    </recommendedName>
</protein>
<keyword evidence="10" id="KW-1185">Reference proteome</keyword>
<evidence type="ECO:0000313" key="10">
    <source>
        <dbReference type="Proteomes" id="UP000295681"/>
    </source>
</evidence>
<dbReference type="Gene3D" id="1.20.1250.20">
    <property type="entry name" value="MFS general substrate transporter like domains"/>
    <property type="match status" value="2"/>
</dbReference>
<dbReference type="InterPro" id="IPR036259">
    <property type="entry name" value="MFS_trans_sf"/>
</dbReference>
<evidence type="ECO:0000256" key="4">
    <source>
        <dbReference type="ARBA" id="ARBA00022692"/>
    </source>
</evidence>
<keyword evidence="6 7" id="KW-0472">Membrane</keyword>
<evidence type="ECO:0000259" key="8">
    <source>
        <dbReference type="PROSITE" id="PS50850"/>
    </source>
</evidence>
<dbReference type="GO" id="GO:0022857">
    <property type="term" value="F:transmembrane transporter activity"/>
    <property type="evidence" value="ECO:0007669"/>
    <property type="project" value="InterPro"/>
</dbReference>
<feature type="transmembrane region" description="Helical" evidence="7">
    <location>
        <begin position="338"/>
        <end position="366"/>
    </location>
</feature>
<proteinExistence type="predicted"/>
<dbReference type="GO" id="GO:0005886">
    <property type="term" value="C:plasma membrane"/>
    <property type="evidence" value="ECO:0007669"/>
    <property type="project" value="UniProtKB-SubCell"/>
</dbReference>
<accession>A0A4R5NAW7</accession>
<keyword evidence="4 7" id="KW-0812">Transmembrane</keyword>
<feature type="transmembrane region" description="Helical" evidence="7">
    <location>
        <begin position="7"/>
        <end position="26"/>
    </location>
</feature>
<dbReference type="PROSITE" id="PS50850">
    <property type="entry name" value="MFS"/>
    <property type="match status" value="1"/>
</dbReference>
<evidence type="ECO:0000256" key="7">
    <source>
        <dbReference type="SAM" id="Phobius"/>
    </source>
</evidence>
<evidence type="ECO:0000313" key="9">
    <source>
        <dbReference type="EMBL" id="TDG69666.1"/>
    </source>
</evidence>
<dbReference type="Proteomes" id="UP000295681">
    <property type="component" value="Unassembled WGS sequence"/>
</dbReference>
<feature type="transmembrane region" description="Helical" evidence="7">
    <location>
        <begin position="280"/>
        <end position="297"/>
    </location>
</feature>
<feature type="transmembrane region" description="Helical" evidence="7">
    <location>
        <begin position="254"/>
        <end position="273"/>
    </location>
</feature>
<feature type="transmembrane region" description="Helical" evidence="7">
    <location>
        <begin position="104"/>
        <end position="125"/>
    </location>
</feature>
<dbReference type="STRING" id="907931.GCA_000165675_00233"/>
<feature type="transmembrane region" description="Helical" evidence="7">
    <location>
        <begin position="46"/>
        <end position="66"/>
    </location>
</feature>
<dbReference type="RefSeq" id="WP_010008724.1">
    <property type="nucleotide sequence ID" value="NZ_JAGYGP010000001.1"/>
</dbReference>
<dbReference type="AlphaFoldDB" id="A0A4R5NAW7"/>
<keyword evidence="2" id="KW-0813">Transport</keyword>
<feature type="transmembrane region" description="Helical" evidence="7">
    <location>
        <begin position="163"/>
        <end position="180"/>
    </location>
</feature>